<dbReference type="RefSeq" id="WP_187776866.1">
    <property type="nucleotide sequence ID" value="NZ_JACTUZ010000003.1"/>
</dbReference>
<reference evidence="2 3" key="1">
    <citation type="journal article" date="2009" name="Int. J. Syst. Evol. Microbiol.">
        <title>Transfer of Teichococcus ludipueritiae and Muricoccus roseus to the genus Roseomonas, as Roseomonas ludipueritiae comb. nov. and Roseomonas rosea comb. nov., respectively, and emended description of the genus Roseomonas.</title>
        <authorList>
            <person name="Sanchez-Porro C."/>
            <person name="Gallego V."/>
            <person name="Busse H.J."/>
            <person name="Kampfer P."/>
            <person name="Ventosa A."/>
        </authorList>
    </citation>
    <scope>NUCLEOTIDE SEQUENCE [LARGE SCALE GENOMIC DNA]</scope>
    <source>
        <strain evidence="2 3">DSM 14915</strain>
    </source>
</reference>
<organism evidence="2 3">
    <name type="scientific">Pseudoroseomonas ludipueritiae</name>
    <dbReference type="NCBI Taxonomy" id="198093"/>
    <lineage>
        <taxon>Bacteria</taxon>
        <taxon>Pseudomonadati</taxon>
        <taxon>Pseudomonadota</taxon>
        <taxon>Alphaproteobacteria</taxon>
        <taxon>Acetobacterales</taxon>
        <taxon>Acetobacteraceae</taxon>
        <taxon>Pseudoroseomonas</taxon>
    </lineage>
</organism>
<dbReference type="SUPFAM" id="SSF54909">
    <property type="entry name" value="Dimeric alpha+beta barrel"/>
    <property type="match status" value="1"/>
</dbReference>
<evidence type="ECO:0000313" key="2">
    <source>
        <dbReference type="EMBL" id="MBC9175697.1"/>
    </source>
</evidence>
<comment type="caution">
    <text evidence="2">The sequence shown here is derived from an EMBL/GenBank/DDBJ whole genome shotgun (WGS) entry which is preliminary data.</text>
</comment>
<dbReference type="NCBIfam" id="TIGR02118">
    <property type="entry name" value="EthD family reductase"/>
    <property type="match status" value="1"/>
</dbReference>
<name>A0ABR7R1W7_9PROT</name>
<proteinExistence type="predicted"/>
<dbReference type="EMBL" id="JACTUZ010000003">
    <property type="protein sequence ID" value="MBC9175697.1"/>
    <property type="molecule type" value="Genomic_DNA"/>
</dbReference>
<accession>A0ABR7R1W7</accession>
<evidence type="ECO:0000313" key="3">
    <source>
        <dbReference type="Proteomes" id="UP000603940"/>
    </source>
</evidence>
<sequence>MSATAPTIIYVTYQGSATTRFDRGYYVGTHLPLVMKAWEGHGLESAAAFFPAAAQDGTIAICELRFRDDAALAASLASADTSEVMADVARFTDVKPVLARAVSV</sequence>
<keyword evidence="3" id="KW-1185">Reference proteome</keyword>
<protein>
    <submittedName>
        <fullName evidence="2">EthD family reductase</fullName>
    </submittedName>
</protein>
<dbReference type="Pfam" id="PF07110">
    <property type="entry name" value="EthD"/>
    <property type="match status" value="1"/>
</dbReference>
<dbReference type="Proteomes" id="UP000603940">
    <property type="component" value="Unassembled WGS sequence"/>
</dbReference>
<dbReference type="InterPro" id="IPR009799">
    <property type="entry name" value="EthD_dom"/>
</dbReference>
<feature type="domain" description="EthD" evidence="1">
    <location>
        <begin position="20"/>
        <end position="93"/>
    </location>
</feature>
<dbReference type="PANTHER" id="PTHR40260">
    <property type="entry name" value="BLR8190 PROTEIN"/>
    <property type="match status" value="1"/>
</dbReference>
<dbReference type="InterPro" id="IPR011008">
    <property type="entry name" value="Dimeric_a/b-barrel"/>
</dbReference>
<evidence type="ECO:0000259" key="1">
    <source>
        <dbReference type="Pfam" id="PF07110"/>
    </source>
</evidence>
<dbReference type="Gene3D" id="3.30.70.100">
    <property type="match status" value="1"/>
</dbReference>
<gene>
    <name evidence="2" type="ORF">IBL25_01895</name>
</gene>
<dbReference type="PANTHER" id="PTHR40260:SF2">
    <property type="entry name" value="BLR8190 PROTEIN"/>
    <property type="match status" value="1"/>
</dbReference>